<dbReference type="AlphaFoldDB" id="A0A916WN70"/>
<reference evidence="1" key="1">
    <citation type="journal article" date="2014" name="Int. J. Syst. Evol. Microbiol.">
        <title>Complete genome sequence of Corynebacterium casei LMG S-19264T (=DSM 44701T), isolated from a smear-ripened cheese.</title>
        <authorList>
            <consortium name="US DOE Joint Genome Institute (JGI-PGF)"/>
            <person name="Walter F."/>
            <person name="Albersmeier A."/>
            <person name="Kalinowski J."/>
            <person name="Ruckert C."/>
        </authorList>
    </citation>
    <scope>NUCLEOTIDE SEQUENCE</scope>
    <source>
        <strain evidence="1">CGMCC 1.15322</strain>
    </source>
</reference>
<protein>
    <submittedName>
        <fullName evidence="1">Uncharacterized protein</fullName>
    </submittedName>
</protein>
<evidence type="ECO:0000313" key="1">
    <source>
        <dbReference type="EMBL" id="GGB13880.1"/>
    </source>
</evidence>
<sequence length="70" mass="7700">MASAQYRIESRNPLLGSLLPHTLNFQSLYADRSLAVAVAVKSLADPTRQQIRVVHIPSGEIVFQTSEIGH</sequence>
<gene>
    <name evidence="1" type="ORF">GCM10011496_38570</name>
</gene>
<organism evidence="1 2">
    <name type="scientific">Polaromonas eurypsychrophila</name>
    <dbReference type="NCBI Taxonomy" id="1614635"/>
    <lineage>
        <taxon>Bacteria</taxon>
        <taxon>Pseudomonadati</taxon>
        <taxon>Pseudomonadota</taxon>
        <taxon>Betaproteobacteria</taxon>
        <taxon>Burkholderiales</taxon>
        <taxon>Comamonadaceae</taxon>
        <taxon>Polaromonas</taxon>
    </lineage>
</organism>
<dbReference type="EMBL" id="BMIG01000022">
    <property type="protein sequence ID" value="GGB13880.1"/>
    <property type="molecule type" value="Genomic_DNA"/>
</dbReference>
<evidence type="ECO:0000313" key="2">
    <source>
        <dbReference type="Proteomes" id="UP000620596"/>
    </source>
</evidence>
<reference evidence="1" key="2">
    <citation type="submission" date="2020-09" db="EMBL/GenBank/DDBJ databases">
        <authorList>
            <person name="Sun Q."/>
            <person name="Zhou Y."/>
        </authorList>
    </citation>
    <scope>NUCLEOTIDE SEQUENCE</scope>
    <source>
        <strain evidence="1">CGMCC 1.15322</strain>
    </source>
</reference>
<accession>A0A916WN70</accession>
<proteinExistence type="predicted"/>
<dbReference type="RefSeq" id="WP_188710223.1">
    <property type="nucleotide sequence ID" value="NZ_BMIG01000022.1"/>
</dbReference>
<dbReference type="Proteomes" id="UP000620596">
    <property type="component" value="Unassembled WGS sequence"/>
</dbReference>
<comment type="caution">
    <text evidence="1">The sequence shown here is derived from an EMBL/GenBank/DDBJ whole genome shotgun (WGS) entry which is preliminary data.</text>
</comment>
<name>A0A916WN70_9BURK</name>
<keyword evidence="2" id="KW-1185">Reference proteome</keyword>